<dbReference type="InterPro" id="IPR001905">
    <property type="entry name" value="Ammonium_transpt"/>
</dbReference>
<dbReference type="EMBL" id="CP120988">
    <property type="protein sequence ID" value="WLQ57902.1"/>
    <property type="molecule type" value="Genomic_DNA"/>
</dbReference>
<feature type="region of interest" description="Disordered" evidence="10">
    <location>
        <begin position="420"/>
        <end position="441"/>
    </location>
</feature>
<evidence type="ECO:0000256" key="10">
    <source>
        <dbReference type="SAM" id="MobiDB-lite"/>
    </source>
</evidence>
<proteinExistence type="inferred from homology"/>
<comment type="subcellular location">
    <subcellularLocation>
        <location evidence="9">Cell membrane</location>
        <topology evidence="9">Multi-pass membrane protein</topology>
    </subcellularLocation>
    <subcellularLocation>
        <location evidence="1">Membrane</location>
        <topology evidence="1">Multi-pass membrane protein</topology>
    </subcellularLocation>
</comment>
<dbReference type="Gene3D" id="1.10.3430.10">
    <property type="entry name" value="Ammonium transporter AmtB like domains"/>
    <property type="match status" value="1"/>
</dbReference>
<feature type="domain" description="Ammonium transporter AmtB-like" evidence="11">
    <location>
        <begin position="17"/>
        <end position="413"/>
    </location>
</feature>
<dbReference type="NCBIfam" id="TIGR00836">
    <property type="entry name" value="amt"/>
    <property type="match status" value="1"/>
</dbReference>
<evidence type="ECO:0000256" key="7">
    <source>
        <dbReference type="ARBA" id="ARBA00023177"/>
    </source>
</evidence>
<feature type="transmembrane region" description="Helical" evidence="9">
    <location>
        <begin position="268"/>
        <end position="284"/>
    </location>
</feature>
<evidence type="ECO:0000256" key="9">
    <source>
        <dbReference type="RuleBase" id="RU362002"/>
    </source>
</evidence>
<feature type="transmembrane region" description="Helical" evidence="9">
    <location>
        <begin position="133"/>
        <end position="155"/>
    </location>
</feature>
<evidence type="ECO:0000256" key="3">
    <source>
        <dbReference type="ARBA" id="ARBA00022448"/>
    </source>
</evidence>
<keyword evidence="7 9" id="KW-0924">Ammonia transport</keyword>
<keyword evidence="13" id="KW-1185">Reference proteome</keyword>
<reference evidence="12 13" key="1">
    <citation type="submission" date="2023-03" db="EMBL/GenBank/DDBJ databases">
        <title>Isolation and description of six Streptomyces strains from soil environments, able to metabolize different microbial glucans.</title>
        <authorList>
            <person name="Widen T."/>
            <person name="Larsbrink J."/>
        </authorList>
    </citation>
    <scope>NUCLEOTIDE SEQUENCE [LARGE SCALE GENOMIC DNA]</scope>
    <source>
        <strain evidence="12 13">Alt2</strain>
    </source>
</reference>
<evidence type="ECO:0000256" key="4">
    <source>
        <dbReference type="ARBA" id="ARBA00022692"/>
    </source>
</evidence>
<evidence type="ECO:0000313" key="12">
    <source>
        <dbReference type="EMBL" id="WLQ57902.1"/>
    </source>
</evidence>
<dbReference type="InterPro" id="IPR018047">
    <property type="entry name" value="Ammonium_transpt_CS"/>
</dbReference>
<feature type="transmembrane region" description="Helical" evidence="9">
    <location>
        <begin position="365"/>
        <end position="383"/>
    </location>
</feature>
<gene>
    <name evidence="12" type="ORF">P8A19_21795</name>
</gene>
<dbReference type="PANTHER" id="PTHR43029">
    <property type="entry name" value="AMMONIUM TRANSPORTER MEP2"/>
    <property type="match status" value="1"/>
</dbReference>
<evidence type="ECO:0000256" key="5">
    <source>
        <dbReference type="ARBA" id="ARBA00022989"/>
    </source>
</evidence>
<dbReference type="Pfam" id="PF00909">
    <property type="entry name" value="Ammonium_transp"/>
    <property type="match status" value="1"/>
</dbReference>
<evidence type="ECO:0000256" key="1">
    <source>
        <dbReference type="ARBA" id="ARBA00004141"/>
    </source>
</evidence>
<keyword evidence="4 9" id="KW-0812">Transmembrane</keyword>
<dbReference type="InterPro" id="IPR029020">
    <property type="entry name" value="Ammonium/urea_transptr"/>
</dbReference>
<evidence type="ECO:0000259" key="11">
    <source>
        <dbReference type="Pfam" id="PF00909"/>
    </source>
</evidence>
<evidence type="ECO:0000256" key="8">
    <source>
        <dbReference type="ARBA" id="ARBA00050025"/>
    </source>
</evidence>
<dbReference type="PANTHER" id="PTHR43029:SF10">
    <property type="entry name" value="AMMONIUM TRANSPORTER MEP2"/>
    <property type="match status" value="1"/>
</dbReference>
<dbReference type="SUPFAM" id="SSF111352">
    <property type="entry name" value="Ammonium transporter"/>
    <property type="match status" value="1"/>
</dbReference>
<feature type="transmembrane region" description="Helical" evidence="9">
    <location>
        <begin position="322"/>
        <end position="345"/>
    </location>
</feature>
<keyword evidence="5 9" id="KW-1133">Transmembrane helix</keyword>
<feature type="transmembrane region" description="Helical" evidence="9">
    <location>
        <begin position="207"/>
        <end position="224"/>
    </location>
</feature>
<sequence length="441" mass="44911">MTPVTVAAAGIDTGDTAWLLAATALVLLMTPGLALFYGGMVRTKNVLNMLMMSFVSIALVTVVWLLAGYSLAFGDDAFGGLVGNLRHVAMAGIGPDSVTGSVPTLLFTTFQLTFAIVTAALISGAIADRTKFAAWLVLVPVWTLLVYAPVAHWVWGPGGWIKDSLGALDFAGGLVVEIASGASGLALALVVGPRIGFRKDAMRPHNLPMVMLGAGLLWFGWLGFNGGSALGANGLAAASVLNTLVAGCTGLLGWLFVEQKRDGHPTTFGAASGAVAGLVAITPACGTVGILGGAAVGLAAGVICSYAVAWKFRFGYDDSLDVVGVHFVGGIVGTLLIGLFATAAMTGGAEGLLYGGGFGQLARQAVAVLAVAAYTFLMTYGIGKAVDRFMGLRASADEELTGLDQTLHAESAYDHGALGHGAPQAVPARPTPLSKDRNSAS</sequence>
<feature type="transmembrane region" description="Helical" evidence="9">
    <location>
        <begin position="175"/>
        <end position="195"/>
    </location>
</feature>
<evidence type="ECO:0000256" key="2">
    <source>
        <dbReference type="ARBA" id="ARBA00005887"/>
    </source>
</evidence>
<dbReference type="Proteomes" id="UP001235744">
    <property type="component" value="Chromosome"/>
</dbReference>
<feature type="transmembrane region" description="Helical" evidence="9">
    <location>
        <begin position="236"/>
        <end position="256"/>
    </location>
</feature>
<protein>
    <recommendedName>
        <fullName evidence="8 9">Ammonium transporter</fullName>
    </recommendedName>
</protein>
<evidence type="ECO:0000256" key="6">
    <source>
        <dbReference type="ARBA" id="ARBA00023136"/>
    </source>
</evidence>
<dbReference type="InterPro" id="IPR024041">
    <property type="entry name" value="NH4_transpt_AmtB-like_dom"/>
</dbReference>
<feature type="transmembrane region" description="Helical" evidence="9">
    <location>
        <begin position="49"/>
        <end position="72"/>
    </location>
</feature>
<feature type="transmembrane region" description="Helical" evidence="9">
    <location>
        <begin position="105"/>
        <end position="126"/>
    </location>
</feature>
<name>A0ABY9IRG4_9ACTN</name>
<feature type="transmembrane region" description="Helical" evidence="9">
    <location>
        <begin position="290"/>
        <end position="310"/>
    </location>
</feature>
<feature type="transmembrane region" description="Helical" evidence="9">
    <location>
        <begin position="17"/>
        <end position="37"/>
    </location>
</feature>
<dbReference type="RefSeq" id="WP_306070747.1">
    <property type="nucleotide sequence ID" value="NZ_CP120988.1"/>
</dbReference>
<keyword evidence="6 9" id="KW-0472">Membrane</keyword>
<accession>A0ABY9IRG4</accession>
<comment type="similarity">
    <text evidence="2 9">Belongs to the ammonia transporter channel (TC 1.A.11.2) family.</text>
</comment>
<keyword evidence="3 9" id="KW-0813">Transport</keyword>
<dbReference type="PROSITE" id="PS01219">
    <property type="entry name" value="AMMONIUM_TRANSP"/>
    <property type="match status" value="1"/>
</dbReference>
<evidence type="ECO:0000313" key="13">
    <source>
        <dbReference type="Proteomes" id="UP001235744"/>
    </source>
</evidence>
<organism evidence="12 13">
    <name type="scientific">Streptomyces poriferorum</name>
    <dbReference type="NCBI Taxonomy" id="2798799"/>
    <lineage>
        <taxon>Bacteria</taxon>
        <taxon>Bacillati</taxon>
        <taxon>Actinomycetota</taxon>
        <taxon>Actinomycetes</taxon>
        <taxon>Kitasatosporales</taxon>
        <taxon>Streptomycetaceae</taxon>
        <taxon>Streptomyces</taxon>
    </lineage>
</organism>